<feature type="domain" description="SWIM-type" evidence="5">
    <location>
        <begin position="55"/>
        <end position="86"/>
    </location>
</feature>
<dbReference type="PROSITE" id="PS50966">
    <property type="entry name" value="ZF_SWIM"/>
    <property type="match status" value="1"/>
</dbReference>
<organism evidence="6 7">
    <name type="scientific">Artemisia annua</name>
    <name type="common">Sweet wormwood</name>
    <dbReference type="NCBI Taxonomy" id="35608"/>
    <lineage>
        <taxon>Eukaryota</taxon>
        <taxon>Viridiplantae</taxon>
        <taxon>Streptophyta</taxon>
        <taxon>Embryophyta</taxon>
        <taxon>Tracheophyta</taxon>
        <taxon>Spermatophyta</taxon>
        <taxon>Magnoliopsida</taxon>
        <taxon>eudicotyledons</taxon>
        <taxon>Gunneridae</taxon>
        <taxon>Pentapetalae</taxon>
        <taxon>asterids</taxon>
        <taxon>campanulids</taxon>
        <taxon>Asterales</taxon>
        <taxon>Asteraceae</taxon>
        <taxon>Asteroideae</taxon>
        <taxon>Anthemideae</taxon>
        <taxon>Artemisiinae</taxon>
        <taxon>Artemisia</taxon>
    </lineage>
</organism>
<dbReference type="InterPro" id="IPR006564">
    <property type="entry name" value="Znf_PMZ"/>
</dbReference>
<evidence type="ECO:0000256" key="4">
    <source>
        <dbReference type="PROSITE-ProRule" id="PRU00325"/>
    </source>
</evidence>
<evidence type="ECO:0000313" key="6">
    <source>
        <dbReference type="EMBL" id="PWA79481.1"/>
    </source>
</evidence>
<dbReference type="Proteomes" id="UP000245207">
    <property type="component" value="Unassembled WGS sequence"/>
</dbReference>
<keyword evidence="1" id="KW-0479">Metal-binding</keyword>
<keyword evidence="2 4" id="KW-0863">Zinc-finger</keyword>
<keyword evidence="3" id="KW-0862">Zinc</keyword>
<evidence type="ECO:0000313" key="7">
    <source>
        <dbReference type="Proteomes" id="UP000245207"/>
    </source>
</evidence>
<dbReference type="OrthoDB" id="1939383at2759"/>
<dbReference type="SMART" id="SM00575">
    <property type="entry name" value="ZnF_PMZ"/>
    <property type="match status" value="1"/>
</dbReference>
<name>A0A2U1P159_ARTAN</name>
<gene>
    <name evidence="6" type="ORF">CTI12_AA205780</name>
</gene>
<comment type="caution">
    <text evidence="6">The sequence shown here is derived from an EMBL/GenBank/DDBJ whole genome shotgun (WGS) entry which is preliminary data.</text>
</comment>
<evidence type="ECO:0000256" key="3">
    <source>
        <dbReference type="ARBA" id="ARBA00022833"/>
    </source>
</evidence>
<sequence>MDHLKYYNSAAMIGKAQCGLLLNNICEVFYRQLNDVRDGTIITCLEYIREYLMKRIVVVHKECGCRKWELTGIPCKHVVVAINYVNEKGRGFGILEEWVHIAYKLETLACIYSFKINGCCGKDFWPRIESTSVIIPPIHKPEVDRLTKKKVS</sequence>
<dbReference type="AlphaFoldDB" id="A0A2U1P159"/>
<evidence type="ECO:0000259" key="5">
    <source>
        <dbReference type="PROSITE" id="PS50966"/>
    </source>
</evidence>
<reference evidence="6 7" key="1">
    <citation type="journal article" date="2018" name="Mol. Plant">
        <title>The genome of Artemisia annua provides insight into the evolution of Asteraceae family and artemisinin biosynthesis.</title>
        <authorList>
            <person name="Shen Q."/>
            <person name="Zhang L."/>
            <person name="Liao Z."/>
            <person name="Wang S."/>
            <person name="Yan T."/>
            <person name="Shi P."/>
            <person name="Liu M."/>
            <person name="Fu X."/>
            <person name="Pan Q."/>
            <person name="Wang Y."/>
            <person name="Lv Z."/>
            <person name="Lu X."/>
            <person name="Zhang F."/>
            <person name="Jiang W."/>
            <person name="Ma Y."/>
            <person name="Chen M."/>
            <person name="Hao X."/>
            <person name="Li L."/>
            <person name="Tang Y."/>
            <person name="Lv G."/>
            <person name="Zhou Y."/>
            <person name="Sun X."/>
            <person name="Brodelius P.E."/>
            <person name="Rose J.K.C."/>
            <person name="Tang K."/>
        </authorList>
    </citation>
    <scope>NUCLEOTIDE SEQUENCE [LARGE SCALE GENOMIC DNA]</scope>
    <source>
        <strain evidence="7">cv. Huhao1</strain>
        <tissue evidence="6">Leaf</tissue>
    </source>
</reference>
<evidence type="ECO:0000256" key="2">
    <source>
        <dbReference type="ARBA" id="ARBA00022771"/>
    </source>
</evidence>
<proteinExistence type="predicted"/>
<dbReference type="PANTHER" id="PTHR31973">
    <property type="entry name" value="POLYPROTEIN, PUTATIVE-RELATED"/>
    <property type="match status" value="1"/>
</dbReference>
<dbReference type="PANTHER" id="PTHR31973:SF190">
    <property type="entry name" value="MULE TRANSPOSASE DOMAIN-CONTAINING PROTEIN"/>
    <property type="match status" value="1"/>
</dbReference>
<protein>
    <submittedName>
        <fullName evidence="6">Transposase, mutator type</fullName>
    </submittedName>
</protein>
<dbReference type="InterPro" id="IPR007527">
    <property type="entry name" value="Znf_SWIM"/>
</dbReference>
<dbReference type="GO" id="GO:0008270">
    <property type="term" value="F:zinc ion binding"/>
    <property type="evidence" value="ECO:0007669"/>
    <property type="project" value="UniProtKB-KW"/>
</dbReference>
<dbReference type="EMBL" id="PKPP01001848">
    <property type="protein sequence ID" value="PWA79481.1"/>
    <property type="molecule type" value="Genomic_DNA"/>
</dbReference>
<evidence type="ECO:0000256" key="1">
    <source>
        <dbReference type="ARBA" id="ARBA00022723"/>
    </source>
</evidence>
<keyword evidence="7" id="KW-1185">Reference proteome</keyword>
<dbReference type="Pfam" id="PF04434">
    <property type="entry name" value="SWIM"/>
    <property type="match status" value="1"/>
</dbReference>
<accession>A0A2U1P159</accession>